<feature type="domain" description="Phage-Barnase-EndoU-ColicinE5/D-RelE like nuclease 4" evidence="1">
    <location>
        <begin position="4"/>
        <end position="183"/>
    </location>
</feature>
<evidence type="ECO:0000313" key="2">
    <source>
        <dbReference type="EMBL" id="RIP35864.1"/>
    </source>
</evidence>
<gene>
    <name evidence="2" type="ORF">BUZ14_04220</name>
</gene>
<proteinExistence type="predicted"/>
<protein>
    <recommendedName>
        <fullName evidence="1">Phage-Barnase-EndoU-ColicinE5/D-RelE like nuclease 4 domain-containing protein</fullName>
    </recommendedName>
</protein>
<sequence length="212" mass="25017">MTILEDAAYRYQLLINKKIVNIYGKKGKEIHIAILFKNEHFPHLIGLDKLTDIESTIYKNRRKEAVHKAIIEKELTDKDIQKSALLHKSSSENNNVFYTVSERMKFFPKVVEILFDREHVFYEFIKLKSNSKIKADYLLKYTIEKEKTDDPTYLLLFIKKDAYVEGVYIPISFFPSNNESYFRGMPVYTLLQSKLIHGDCEEILYCKTSYMS</sequence>
<dbReference type="EMBL" id="QYJN01000002">
    <property type="protein sequence ID" value="RIP35864.1"/>
    <property type="molecule type" value="Genomic_DNA"/>
</dbReference>
<comment type="caution">
    <text evidence="2">The sequence shown here is derived from an EMBL/GenBank/DDBJ whole genome shotgun (WGS) entry which is preliminary data.</text>
</comment>
<dbReference type="InterPro" id="IPR041420">
    <property type="entry name" value="PBECR4"/>
</dbReference>
<name>A0A3A0VPS0_STAGA</name>
<accession>A0A3A0VPS0</accession>
<dbReference type="Pfam" id="PF18813">
    <property type="entry name" value="PBECR4"/>
    <property type="match status" value="1"/>
</dbReference>
<dbReference type="Proteomes" id="UP000265541">
    <property type="component" value="Unassembled WGS sequence"/>
</dbReference>
<evidence type="ECO:0000313" key="3">
    <source>
        <dbReference type="Proteomes" id="UP000265541"/>
    </source>
</evidence>
<organism evidence="2 3">
    <name type="scientific">Staphylococcus gallinarum</name>
    <dbReference type="NCBI Taxonomy" id="1293"/>
    <lineage>
        <taxon>Bacteria</taxon>
        <taxon>Bacillati</taxon>
        <taxon>Bacillota</taxon>
        <taxon>Bacilli</taxon>
        <taxon>Bacillales</taxon>
        <taxon>Staphylococcaceae</taxon>
        <taxon>Staphylococcus</taxon>
    </lineage>
</organism>
<dbReference type="RefSeq" id="WP_119484640.1">
    <property type="nucleotide sequence ID" value="NZ_QYJN01000002.1"/>
</dbReference>
<evidence type="ECO:0000259" key="1">
    <source>
        <dbReference type="Pfam" id="PF18813"/>
    </source>
</evidence>
<reference evidence="2 3" key="1">
    <citation type="journal article" date="2016" name="Front. Microbiol.">
        <title>Comprehensive Phylogenetic Analysis of Bovine Non-aureus Staphylococci Species Based on Whole-Genome Sequencing.</title>
        <authorList>
            <person name="Naushad S."/>
            <person name="Barkema H.W."/>
            <person name="Luby C."/>
            <person name="Condas L.A."/>
            <person name="Nobrega D.B."/>
            <person name="Carson D.A."/>
            <person name="De Buck J."/>
        </authorList>
    </citation>
    <scope>NUCLEOTIDE SEQUENCE [LARGE SCALE GENOMIC DNA]</scope>
    <source>
        <strain evidence="2 3">SNUC 4781</strain>
    </source>
</reference>
<dbReference type="OrthoDB" id="2228086at2"/>
<dbReference type="AlphaFoldDB" id="A0A3A0VPS0"/>